<dbReference type="GO" id="GO:0006096">
    <property type="term" value="P:glycolytic process"/>
    <property type="evidence" value="ECO:0007669"/>
    <property type="project" value="UniProtKB-KW"/>
</dbReference>
<dbReference type="InterPro" id="IPR018189">
    <property type="entry name" value="Phosphoglucose_isomerase_CS"/>
</dbReference>
<dbReference type="SUPFAM" id="SSF53697">
    <property type="entry name" value="SIS domain"/>
    <property type="match status" value="1"/>
</dbReference>
<reference evidence="5" key="1">
    <citation type="submission" date="2018-05" db="EMBL/GenBank/DDBJ databases">
        <authorList>
            <person name="Lanie J.A."/>
            <person name="Ng W.-L."/>
            <person name="Kazmierczak K.M."/>
            <person name="Andrzejewski T.M."/>
            <person name="Davidsen T.M."/>
            <person name="Wayne K.J."/>
            <person name="Tettelin H."/>
            <person name="Glass J.I."/>
            <person name="Rusch D."/>
            <person name="Podicherti R."/>
            <person name="Tsui H.-C.T."/>
            <person name="Winkler M.E."/>
        </authorList>
    </citation>
    <scope>NUCLEOTIDE SEQUENCE</scope>
</reference>
<name>A0A383ADU0_9ZZZZ</name>
<dbReference type="GO" id="GO:0004347">
    <property type="term" value="F:glucose-6-phosphate isomerase activity"/>
    <property type="evidence" value="ECO:0007669"/>
    <property type="project" value="UniProtKB-EC"/>
</dbReference>
<dbReference type="GO" id="GO:0051156">
    <property type="term" value="P:glucose 6-phosphate metabolic process"/>
    <property type="evidence" value="ECO:0007669"/>
    <property type="project" value="TreeGrafter"/>
</dbReference>
<evidence type="ECO:0000313" key="5">
    <source>
        <dbReference type="EMBL" id="SVE05987.1"/>
    </source>
</evidence>
<dbReference type="GO" id="GO:0097367">
    <property type="term" value="F:carbohydrate derivative binding"/>
    <property type="evidence" value="ECO:0007669"/>
    <property type="project" value="InterPro"/>
</dbReference>
<dbReference type="PANTHER" id="PTHR11469">
    <property type="entry name" value="GLUCOSE-6-PHOSPHATE ISOMERASE"/>
    <property type="match status" value="1"/>
</dbReference>
<dbReference type="InterPro" id="IPR035482">
    <property type="entry name" value="SIS_PGI_2"/>
</dbReference>
<keyword evidence="3" id="KW-0324">Glycolysis</keyword>
<evidence type="ECO:0000256" key="1">
    <source>
        <dbReference type="ARBA" id="ARBA00011952"/>
    </source>
</evidence>
<dbReference type="EMBL" id="UINC01191371">
    <property type="protein sequence ID" value="SVE05987.1"/>
    <property type="molecule type" value="Genomic_DNA"/>
</dbReference>
<protein>
    <recommendedName>
        <fullName evidence="1">glucose-6-phosphate isomerase</fullName>
        <ecNumber evidence="1">5.3.1.9</ecNumber>
    </recommendedName>
</protein>
<dbReference type="EC" id="5.3.1.9" evidence="1"/>
<accession>A0A383ADU0</accession>
<evidence type="ECO:0000256" key="4">
    <source>
        <dbReference type="ARBA" id="ARBA00023235"/>
    </source>
</evidence>
<dbReference type="InterPro" id="IPR046348">
    <property type="entry name" value="SIS_dom_sf"/>
</dbReference>
<feature type="non-terminal residue" evidence="5">
    <location>
        <position position="1"/>
    </location>
</feature>
<dbReference type="GO" id="GO:0006094">
    <property type="term" value="P:gluconeogenesis"/>
    <property type="evidence" value="ECO:0007669"/>
    <property type="project" value="UniProtKB-KW"/>
</dbReference>
<gene>
    <name evidence="5" type="ORF">METZ01_LOCUS458841</name>
</gene>
<keyword evidence="4" id="KW-0413">Isomerase</keyword>
<dbReference type="Pfam" id="PF00342">
    <property type="entry name" value="PGI"/>
    <property type="match status" value="1"/>
</dbReference>
<dbReference type="AlphaFoldDB" id="A0A383ADU0"/>
<keyword evidence="2" id="KW-0312">Gluconeogenesis</keyword>
<dbReference type="Gene3D" id="3.40.50.10490">
    <property type="entry name" value="Glucose-6-phosphate isomerase like protein, domain 1"/>
    <property type="match status" value="3"/>
</dbReference>
<dbReference type="PROSITE" id="PS00174">
    <property type="entry name" value="P_GLUCOSE_ISOMERASE_2"/>
    <property type="match status" value="1"/>
</dbReference>
<evidence type="ECO:0000256" key="3">
    <source>
        <dbReference type="ARBA" id="ARBA00023152"/>
    </source>
</evidence>
<sequence>KDSALINFGHKFNAQIIEHNDFIGGRYSVLSEVGMFPAALMNLNVTKFKNLKKLIYNRHFVSSLINSVSSIYTLNQQKVKNSVILNYDLRLNDLSLWYQQLIGESLGKKGKGITPIISTCPKDHHSLLQLYLDGPKDKFFTFFSSSINKGGKIESVVSAQCKATKNIFRKKKIPYSHFIFNKNDEDELGSFFTFFVLETILLARLMNVNPYDQPAVEQVKIETEKFLR</sequence>
<dbReference type="GO" id="GO:0048029">
    <property type="term" value="F:monosaccharide binding"/>
    <property type="evidence" value="ECO:0007669"/>
    <property type="project" value="TreeGrafter"/>
</dbReference>
<dbReference type="PROSITE" id="PS51463">
    <property type="entry name" value="P_GLUCOSE_ISOMERASE_3"/>
    <property type="match status" value="1"/>
</dbReference>
<proteinExistence type="predicted"/>
<dbReference type="PRINTS" id="PR00662">
    <property type="entry name" value="G6PISOMERASE"/>
</dbReference>
<organism evidence="5">
    <name type="scientific">marine metagenome</name>
    <dbReference type="NCBI Taxonomy" id="408172"/>
    <lineage>
        <taxon>unclassified sequences</taxon>
        <taxon>metagenomes</taxon>
        <taxon>ecological metagenomes</taxon>
    </lineage>
</organism>
<dbReference type="CDD" id="cd05016">
    <property type="entry name" value="SIS_PGI_2"/>
    <property type="match status" value="1"/>
</dbReference>
<dbReference type="GO" id="GO:0005829">
    <property type="term" value="C:cytosol"/>
    <property type="evidence" value="ECO:0007669"/>
    <property type="project" value="TreeGrafter"/>
</dbReference>
<dbReference type="InterPro" id="IPR001672">
    <property type="entry name" value="G6P_Isomerase"/>
</dbReference>
<evidence type="ECO:0000256" key="2">
    <source>
        <dbReference type="ARBA" id="ARBA00022432"/>
    </source>
</evidence>
<dbReference type="PANTHER" id="PTHR11469:SF1">
    <property type="entry name" value="GLUCOSE-6-PHOSPHATE ISOMERASE"/>
    <property type="match status" value="1"/>
</dbReference>